<reference evidence="1 2" key="1">
    <citation type="submission" date="2019-03" db="EMBL/GenBank/DDBJ databases">
        <title>Genomic Encyclopedia of Type Strains, Phase III (KMG-III): the genomes of soil and plant-associated and newly described type strains.</title>
        <authorList>
            <person name="Whitman W."/>
        </authorList>
    </citation>
    <scope>NUCLEOTIDE SEQUENCE [LARGE SCALE GENOMIC DNA]</scope>
    <source>
        <strain evidence="1 2">CGMCC 1.12801</strain>
    </source>
</reference>
<dbReference type="EMBL" id="SNZV01000003">
    <property type="protein sequence ID" value="TDS14723.1"/>
    <property type="molecule type" value="Genomic_DNA"/>
</dbReference>
<evidence type="ECO:0000313" key="1">
    <source>
        <dbReference type="EMBL" id="TDS14723.1"/>
    </source>
</evidence>
<sequence length="107" mass="11746">MTIKEAFQQFLGIEVDSKAVELALINAGLDGASDYSAALLPIVEKSTIDLLFQSIAVTSESESQYSTSKDAKLMRDRLLYLARKYGRGDILKALTSSVSVKDISRIR</sequence>
<dbReference type="AlphaFoldDB" id="A0A4R7D189"/>
<comment type="caution">
    <text evidence="1">The sequence shown here is derived from an EMBL/GenBank/DDBJ whole genome shotgun (WGS) entry which is preliminary data.</text>
</comment>
<dbReference type="RefSeq" id="WP_133639768.1">
    <property type="nucleotide sequence ID" value="NZ_SNZV01000003.1"/>
</dbReference>
<dbReference type="Pfam" id="PF20449">
    <property type="entry name" value="DUF6706"/>
    <property type="match status" value="1"/>
</dbReference>
<dbReference type="InterPro" id="IPR046552">
    <property type="entry name" value="DUF6706"/>
</dbReference>
<proteinExistence type="predicted"/>
<keyword evidence="2" id="KW-1185">Reference proteome</keyword>
<evidence type="ECO:0000313" key="2">
    <source>
        <dbReference type="Proteomes" id="UP000294752"/>
    </source>
</evidence>
<organism evidence="1 2">
    <name type="scientific">Sphingobacterium paludis</name>
    <dbReference type="NCBI Taxonomy" id="1476465"/>
    <lineage>
        <taxon>Bacteria</taxon>
        <taxon>Pseudomonadati</taxon>
        <taxon>Bacteroidota</taxon>
        <taxon>Sphingobacteriia</taxon>
        <taxon>Sphingobacteriales</taxon>
        <taxon>Sphingobacteriaceae</taxon>
        <taxon>Sphingobacterium</taxon>
    </lineage>
</organism>
<dbReference type="Proteomes" id="UP000294752">
    <property type="component" value="Unassembled WGS sequence"/>
</dbReference>
<accession>A0A4R7D189</accession>
<name>A0A4R7D189_9SPHI</name>
<protein>
    <submittedName>
        <fullName evidence="1">Uncharacterized protein</fullName>
    </submittedName>
</protein>
<dbReference type="OrthoDB" id="1267162at2"/>
<gene>
    <name evidence="1" type="ORF">B0I21_103222</name>
</gene>